<organism evidence="5">
    <name type="scientific">Fonticula alba</name>
    <name type="common">Slime mold</name>
    <dbReference type="NCBI Taxonomy" id="691883"/>
    <lineage>
        <taxon>Eukaryota</taxon>
        <taxon>Rotosphaerida</taxon>
        <taxon>Fonticulaceae</taxon>
        <taxon>Fonticula</taxon>
    </lineage>
</organism>
<dbReference type="Gene3D" id="3.30.70.330">
    <property type="match status" value="2"/>
</dbReference>
<feature type="region of interest" description="Disordered" evidence="3">
    <location>
        <begin position="98"/>
        <end position="229"/>
    </location>
</feature>
<proteinExistence type="predicted"/>
<evidence type="ECO:0000313" key="6">
    <source>
        <dbReference type="Proteomes" id="UP000030693"/>
    </source>
</evidence>
<evidence type="ECO:0000256" key="3">
    <source>
        <dbReference type="SAM" id="MobiDB-lite"/>
    </source>
</evidence>
<dbReference type="PANTHER" id="PTHR14398:SF0">
    <property type="entry name" value="ZINC FINGER PROTEIN SWM"/>
    <property type="match status" value="1"/>
</dbReference>
<name>A0A058ZE78_FONAL</name>
<dbReference type="CDD" id="cd12257">
    <property type="entry name" value="RRM1_RBM26_like"/>
    <property type="match status" value="1"/>
</dbReference>
<feature type="compositionally biased region" description="Low complexity" evidence="3">
    <location>
        <begin position="117"/>
        <end position="126"/>
    </location>
</feature>
<feature type="compositionally biased region" description="Pro residues" evidence="3">
    <location>
        <begin position="107"/>
        <end position="116"/>
    </location>
</feature>
<accession>A0A058ZE78</accession>
<dbReference type="AlphaFoldDB" id="A0A058ZE78"/>
<gene>
    <name evidence="5" type="ORF">H696_01628</name>
</gene>
<feature type="compositionally biased region" description="Acidic residues" evidence="3">
    <location>
        <begin position="127"/>
        <end position="137"/>
    </location>
</feature>
<evidence type="ECO:0000256" key="1">
    <source>
        <dbReference type="ARBA" id="ARBA00022884"/>
    </source>
</evidence>
<evidence type="ECO:0000259" key="4">
    <source>
        <dbReference type="PROSITE" id="PS50102"/>
    </source>
</evidence>
<dbReference type="InterPro" id="IPR035979">
    <property type="entry name" value="RBD_domain_sf"/>
</dbReference>
<feature type="region of interest" description="Disordered" evidence="3">
    <location>
        <begin position="442"/>
        <end position="485"/>
    </location>
</feature>
<sequence>MSAIQNDFESPELKDYLSRLISNYFQMENPGDFVAFVVEILRMDTEDLNEVLIKQLFESSKQGDDEVDQKALEAIQHFVSAVFSSLGKYLPGLKALHGRDGSSAPAAPAPAVPPTLSPALASTTDSYDADMFDDVDDSAAGSASSPPSSVVGSAPKANPYIGQPQPHSLMSRITVHPGSRLNTTLLGNNRGRRGRDGSPVGNRHDQRGPRGNQPGVGNRRQHNPRDVADSSTISVIKLSPNRCNVSSINRHFSRFGTIVGIQVNPNMGQALVTFADREEAMAALRSPASVLGDRFIQVHRSSLTFQSRSQDEDCIIADAAEIAAQATTRPAARTGSHPAAQENRRIIVTNIPPSLSSQEAITRHFERFGKTQRVSISLAAPVTAIVTFVDGPSAKEAVAKGFKSEAGEIMSLRWAPPKGAAPVSVSQFGAPSQHRSAIFAPSPALTSTVTMQDAPEENADAPGPAGSSDATPAADPSGASVMADF</sequence>
<dbReference type="GO" id="GO:0003723">
    <property type="term" value="F:RNA binding"/>
    <property type="evidence" value="ECO:0007669"/>
    <property type="project" value="UniProtKB-UniRule"/>
</dbReference>
<protein>
    <recommendedName>
        <fullName evidence="4">RRM domain-containing protein</fullName>
    </recommendedName>
</protein>
<keyword evidence="6" id="KW-1185">Reference proteome</keyword>
<feature type="compositionally biased region" description="Low complexity" evidence="3">
    <location>
        <begin position="138"/>
        <end position="155"/>
    </location>
</feature>
<dbReference type="GO" id="GO:0005634">
    <property type="term" value="C:nucleus"/>
    <property type="evidence" value="ECO:0007669"/>
    <property type="project" value="TreeGrafter"/>
</dbReference>
<dbReference type="InterPro" id="IPR045137">
    <property type="entry name" value="RBM26/27"/>
</dbReference>
<feature type="domain" description="RRM" evidence="4">
    <location>
        <begin position="344"/>
        <end position="417"/>
    </location>
</feature>
<dbReference type="EMBL" id="KB932202">
    <property type="protein sequence ID" value="KCV72228.1"/>
    <property type="molecule type" value="Genomic_DNA"/>
</dbReference>
<dbReference type="Pfam" id="PF00076">
    <property type="entry name" value="RRM_1"/>
    <property type="match status" value="1"/>
</dbReference>
<dbReference type="PROSITE" id="PS50102">
    <property type="entry name" value="RRM"/>
    <property type="match status" value="2"/>
</dbReference>
<feature type="compositionally biased region" description="Low complexity" evidence="3">
    <location>
        <begin position="180"/>
        <end position="189"/>
    </location>
</feature>
<keyword evidence="1 2" id="KW-0694">RNA-binding</keyword>
<dbReference type="eggNOG" id="KOG2135">
    <property type="taxonomic scope" value="Eukaryota"/>
</dbReference>
<dbReference type="SMART" id="SM00360">
    <property type="entry name" value="RRM"/>
    <property type="match status" value="2"/>
</dbReference>
<dbReference type="Proteomes" id="UP000030693">
    <property type="component" value="Unassembled WGS sequence"/>
</dbReference>
<evidence type="ECO:0000313" key="5">
    <source>
        <dbReference type="EMBL" id="KCV72228.1"/>
    </source>
</evidence>
<dbReference type="STRING" id="691883.A0A058ZE78"/>
<dbReference type="InterPro" id="IPR000504">
    <property type="entry name" value="RRM_dom"/>
</dbReference>
<evidence type="ECO:0000256" key="2">
    <source>
        <dbReference type="PROSITE-ProRule" id="PRU00176"/>
    </source>
</evidence>
<dbReference type="SUPFAM" id="SSF54928">
    <property type="entry name" value="RNA-binding domain, RBD"/>
    <property type="match status" value="2"/>
</dbReference>
<feature type="domain" description="RRM" evidence="4">
    <location>
        <begin position="231"/>
        <end position="303"/>
    </location>
</feature>
<dbReference type="InterPro" id="IPR012677">
    <property type="entry name" value="Nucleotide-bd_a/b_plait_sf"/>
</dbReference>
<dbReference type="RefSeq" id="XP_009493806.1">
    <property type="nucleotide sequence ID" value="XM_009495531.1"/>
</dbReference>
<reference evidence="5" key="1">
    <citation type="submission" date="2013-04" db="EMBL/GenBank/DDBJ databases">
        <title>The Genome Sequence of Fonticula alba ATCC 38817.</title>
        <authorList>
            <consortium name="The Broad Institute Genomics Platform"/>
            <person name="Russ C."/>
            <person name="Cuomo C."/>
            <person name="Burger G."/>
            <person name="Gray M.W."/>
            <person name="Holland P.W.H."/>
            <person name="King N."/>
            <person name="Lang F.B.F."/>
            <person name="Roger A.J."/>
            <person name="Ruiz-Trillo I."/>
            <person name="Brown M."/>
            <person name="Walker B."/>
            <person name="Young S."/>
            <person name="Zeng Q."/>
            <person name="Gargeya S."/>
            <person name="Fitzgerald M."/>
            <person name="Haas B."/>
            <person name="Abouelleil A."/>
            <person name="Allen A.W."/>
            <person name="Alvarado L."/>
            <person name="Arachchi H.M."/>
            <person name="Berlin A.M."/>
            <person name="Chapman S.B."/>
            <person name="Gainer-Dewar J."/>
            <person name="Goldberg J."/>
            <person name="Griggs A."/>
            <person name="Gujja S."/>
            <person name="Hansen M."/>
            <person name="Howarth C."/>
            <person name="Imamovic A."/>
            <person name="Ireland A."/>
            <person name="Larimer J."/>
            <person name="McCowan C."/>
            <person name="Murphy C."/>
            <person name="Pearson M."/>
            <person name="Poon T.W."/>
            <person name="Priest M."/>
            <person name="Roberts A."/>
            <person name="Saif S."/>
            <person name="Shea T."/>
            <person name="Sisk P."/>
            <person name="Sykes S."/>
            <person name="Wortman J."/>
            <person name="Nusbaum C."/>
            <person name="Birren B."/>
        </authorList>
    </citation>
    <scope>NUCLEOTIDE SEQUENCE [LARGE SCALE GENOMIC DNA]</scope>
    <source>
        <strain evidence="5">ATCC 38817</strain>
    </source>
</reference>
<dbReference type="OrthoDB" id="443401at2759"/>
<dbReference type="GeneID" id="20526353"/>
<dbReference type="PANTHER" id="PTHR14398">
    <property type="entry name" value="RNA RECOGNITION RRM/RNP DOMAIN"/>
    <property type="match status" value="1"/>
</dbReference>